<evidence type="ECO:0000313" key="2">
    <source>
        <dbReference type="WBParaSite" id="ACRNAN_Path_688.g2562.t1"/>
    </source>
</evidence>
<sequence length="370" mass="42491">MMRIFKFIVILFVFVFFLYFYKSITNKALDLNELIGLDLPTSAWDNYYIDTYNGSVSLKSIIEHVYRPMGYKVIEWHGFYPGLAKIRPQTCDAIFDEWNNVAKTYDPEWTPIEKLDKEQIKNYTLNNYAKLTYNYMNNKMSNIQEVWKRDKIEDKIASKDILETIKYRDSGGKAVFYATLAYSVRNLTGMVIGSLDPWCEAICLKNGAKEMITVEYLTIKIEHEKVKFVHAIELANNYKKYLGTMDFIVSFSSNEHSGLGRFGDPLDAIGDIREMEKIHCILKENGILYLGFPIGYDEVVFNAHRIYGPLRLPLMFQGSTNFLDVANLDVTNVDVTDADATDIDVTDADIDVTDVDVIDADVTDVTLQKE</sequence>
<accession>A0A914CA20</accession>
<dbReference type="InterPro" id="IPR004951">
    <property type="entry name" value="DUF268_CAE_spp"/>
</dbReference>
<name>A0A914CA20_9BILA</name>
<proteinExistence type="predicted"/>
<organism evidence="1 2">
    <name type="scientific">Acrobeloides nanus</name>
    <dbReference type="NCBI Taxonomy" id="290746"/>
    <lineage>
        <taxon>Eukaryota</taxon>
        <taxon>Metazoa</taxon>
        <taxon>Ecdysozoa</taxon>
        <taxon>Nematoda</taxon>
        <taxon>Chromadorea</taxon>
        <taxon>Rhabditida</taxon>
        <taxon>Tylenchina</taxon>
        <taxon>Cephalobomorpha</taxon>
        <taxon>Cephaloboidea</taxon>
        <taxon>Cephalobidae</taxon>
        <taxon>Acrobeloides</taxon>
    </lineage>
</organism>
<dbReference type="WBParaSite" id="ACRNAN_Path_688.g2562.t1">
    <property type="protein sequence ID" value="ACRNAN_Path_688.g2562.t1"/>
    <property type="gene ID" value="ACRNAN_Path_688.g2562"/>
</dbReference>
<protein>
    <submittedName>
        <fullName evidence="2">Uncharacterized protein</fullName>
    </submittedName>
</protein>
<reference evidence="2" key="1">
    <citation type="submission" date="2022-11" db="UniProtKB">
        <authorList>
            <consortium name="WormBaseParasite"/>
        </authorList>
    </citation>
    <scope>IDENTIFICATION</scope>
</reference>
<evidence type="ECO:0000313" key="1">
    <source>
        <dbReference type="Proteomes" id="UP000887540"/>
    </source>
</evidence>
<dbReference type="Proteomes" id="UP000887540">
    <property type="component" value="Unplaced"/>
</dbReference>
<dbReference type="Pfam" id="PF03269">
    <property type="entry name" value="DUF268"/>
    <property type="match status" value="1"/>
</dbReference>
<dbReference type="AlphaFoldDB" id="A0A914CA20"/>
<keyword evidence="1" id="KW-1185">Reference proteome</keyword>